<gene>
    <name evidence="1" type="ORF">HR15_05440</name>
</gene>
<dbReference type="Proteomes" id="UP000030146">
    <property type="component" value="Unassembled WGS sequence"/>
</dbReference>
<dbReference type="SUPFAM" id="SSF55486">
    <property type="entry name" value="Metalloproteases ('zincins'), catalytic domain"/>
    <property type="match status" value="1"/>
</dbReference>
<comment type="caution">
    <text evidence="1">The sequence shown here is derived from an EMBL/GenBank/DDBJ whole genome shotgun (WGS) entry which is preliminary data.</text>
</comment>
<reference evidence="1 2" key="1">
    <citation type="submission" date="2014-08" db="EMBL/GenBank/DDBJ databases">
        <title>Porphyromonas gulae strain:COT-052_OH3439 Genome sequencing.</title>
        <authorList>
            <person name="Wallis C."/>
            <person name="Deusch O."/>
            <person name="O'Flynn C."/>
            <person name="Davis I."/>
            <person name="Jospin G."/>
            <person name="Darling A.E."/>
            <person name="Coil D.A."/>
            <person name="Alexiev A."/>
            <person name="Horsfall A."/>
            <person name="Kirkwood N."/>
            <person name="Harris S."/>
            <person name="Eisen J.A."/>
        </authorList>
    </citation>
    <scope>NUCLEOTIDE SEQUENCE [LARGE SCALE GENOMIC DNA]</scope>
    <source>
        <strain evidence="2">COT-052 OH3439</strain>
    </source>
</reference>
<proteinExistence type="predicted"/>
<name>A0A0A2GKI4_9PORP</name>
<dbReference type="EMBL" id="JRAK01000079">
    <property type="protein sequence ID" value="KGN87959.1"/>
    <property type="molecule type" value="Genomic_DNA"/>
</dbReference>
<sequence>MFLGNKGHIDPATEIPHEVMHVLGAGHTFQDDRNKNQKHFFNKTETDNYMDYNNKKTTTWKWQWEDMRESANVH</sequence>
<keyword evidence="2" id="KW-1185">Reference proteome</keyword>
<accession>A0A0A2GKI4</accession>
<evidence type="ECO:0000313" key="1">
    <source>
        <dbReference type="EMBL" id="KGN87959.1"/>
    </source>
</evidence>
<protein>
    <submittedName>
        <fullName evidence="1">Uncharacterized protein</fullName>
    </submittedName>
</protein>
<dbReference type="AlphaFoldDB" id="A0A0A2GKI4"/>
<evidence type="ECO:0000313" key="2">
    <source>
        <dbReference type="Proteomes" id="UP000030146"/>
    </source>
</evidence>
<organism evidence="1 2">
    <name type="scientific">Porphyromonas gulae</name>
    <dbReference type="NCBI Taxonomy" id="111105"/>
    <lineage>
        <taxon>Bacteria</taxon>
        <taxon>Pseudomonadati</taxon>
        <taxon>Bacteroidota</taxon>
        <taxon>Bacteroidia</taxon>
        <taxon>Bacteroidales</taxon>
        <taxon>Porphyromonadaceae</taxon>
        <taxon>Porphyromonas</taxon>
    </lineage>
</organism>